<dbReference type="AlphaFoldDB" id="A0AAV5FI66"/>
<proteinExistence type="predicted"/>
<evidence type="ECO:0000313" key="2">
    <source>
        <dbReference type="Proteomes" id="UP001054889"/>
    </source>
</evidence>
<name>A0AAV5FI66_ELECO</name>
<protein>
    <submittedName>
        <fullName evidence="1">Uncharacterized protein</fullName>
    </submittedName>
</protein>
<gene>
    <name evidence="1" type="primary">gb22951</name>
    <name evidence="1" type="ORF">PR202_gb22951</name>
</gene>
<accession>A0AAV5FI66</accession>
<dbReference type="Proteomes" id="UP001054889">
    <property type="component" value="Unassembled WGS sequence"/>
</dbReference>
<reference evidence="1" key="2">
    <citation type="submission" date="2021-12" db="EMBL/GenBank/DDBJ databases">
        <title>Resequencing data analysis of finger millet.</title>
        <authorList>
            <person name="Hatakeyama M."/>
            <person name="Aluri S."/>
            <person name="Balachadran M.T."/>
            <person name="Sivarajan S.R."/>
            <person name="Poveda L."/>
            <person name="Shimizu-Inatsugi R."/>
            <person name="Schlapbach R."/>
            <person name="Sreeman S.M."/>
            <person name="Shimizu K.K."/>
        </authorList>
    </citation>
    <scope>NUCLEOTIDE SEQUENCE</scope>
</reference>
<organism evidence="1 2">
    <name type="scientific">Eleusine coracana subsp. coracana</name>
    <dbReference type="NCBI Taxonomy" id="191504"/>
    <lineage>
        <taxon>Eukaryota</taxon>
        <taxon>Viridiplantae</taxon>
        <taxon>Streptophyta</taxon>
        <taxon>Embryophyta</taxon>
        <taxon>Tracheophyta</taxon>
        <taxon>Spermatophyta</taxon>
        <taxon>Magnoliopsida</taxon>
        <taxon>Liliopsida</taxon>
        <taxon>Poales</taxon>
        <taxon>Poaceae</taxon>
        <taxon>PACMAD clade</taxon>
        <taxon>Chloridoideae</taxon>
        <taxon>Cynodonteae</taxon>
        <taxon>Eleusininae</taxon>
        <taxon>Eleusine</taxon>
    </lineage>
</organism>
<evidence type="ECO:0000313" key="1">
    <source>
        <dbReference type="EMBL" id="GJN34302.1"/>
    </source>
</evidence>
<dbReference type="EMBL" id="BQKI01000085">
    <property type="protein sequence ID" value="GJN34302.1"/>
    <property type="molecule type" value="Genomic_DNA"/>
</dbReference>
<reference evidence="1" key="1">
    <citation type="journal article" date="2018" name="DNA Res.">
        <title>Multiple hybrid de novo genome assembly of finger millet, an orphan allotetraploid crop.</title>
        <authorList>
            <person name="Hatakeyama M."/>
            <person name="Aluri S."/>
            <person name="Balachadran M.T."/>
            <person name="Sivarajan S.R."/>
            <person name="Patrignani A."/>
            <person name="Gruter S."/>
            <person name="Poveda L."/>
            <person name="Shimizu-Inatsugi R."/>
            <person name="Baeten J."/>
            <person name="Francoijs K.J."/>
            <person name="Nataraja K.N."/>
            <person name="Reddy Y.A.N."/>
            <person name="Phadnis S."/>
            <person name="Ravikumar R.L."/>
            <person name="Schlapbach R."/>
            <person name="Sreeman S.M."/>
            <person name="Shimizu K.K."/>
        </authorList>
    </citation>
    <scope>NUCLEOTIDE SEQUENCE</scope>
</reference>
<keyword evidence="2" id="KW-1185">Reference proteome</keyword>
<sequence length="66" mass="7466">MDVHPTAGRCWVALCRHERRTADPFDFDASPHLLDASSLGVAAVHDLRLLYHRRRYLIVGGLLTIL</sequence>
<comment type="caution">
    <text evidence="1">The sequence shown here is derived from an EMBL/GenBank/DDBJ whole genome shotgun (WGS) entry which is preliminary data.</text>
</comment>